<dbReference type="Proteomes" id="UP000798662">
    <property type="component" value="Chromosome 3"/>
</dbReference>
<comment type="caution">
    <text evidence="1">The sequence shown here is derived from an EMBL/GenBank/DDBJ whole genome shotgun (WGS) entry which is preliminary data.</text>
</comment>
<evidence type="ECO:0000313" key="1">
    <source>
        <dbReference type="EMBL" id="KAK1870117.1"/>
    </source>
</evidence>
<gene>
    <name evidence="1" type="ORF">I4F81_012579</name>
</gene>
<evidence type="ECO:0000313" key="2">
    <source>
        <dbReference type="Proteomes" id="UP000798662"/>
    </source>
</evidence>
<dbReference type="EMBL" id="CM020620">
    <property type="protein sequence ID" value="KAK1870117.1"/>
    <property type="molecule type" value="Genomic_DNA"/>
</dbReference>
<reference evidence="1" key="1">
    <citation type="submission" date="2019-11" db="EMBL/GenBank/DDBJ databases">
        <title>Nori genome reveals adaptations in red seaweeds to the harsh intertidal environment.</title>
        <authorList>
            <person name="Wang D."/>
            <person name="Mao Y."/>
        </authorList>
    </citation>
    <scope>NUCLEOTIDE SEQUENCE</scope>
    <source>
        <tissue evidence="1">Gametophyte</tissue>
    </source>
</reference>
<protein>
    <submittedName>
        <fullName evidence="1">Uncharacterized protein</fullName>
    </submittedName>
</protein>
<keyword evidence="2" id="KW-1185">Reference proteome</keyword>
<proteinExistence type="predicted"/>
<accession>A0ACC3CJY0</accession>
<name>A0ACC3CJY0_PYRYE</name>
<organism evidence="1 2">
    <name type="scientific">Pyropia yezoensis</name>
    <name type="common">Susabi-nori</name>
    <name type="synonym">Porphyra yezoensis</name>
    <dbReference type="NCBI Taxonomy" id="2788"/>
    <lineage>
        <taxon>Eukaryota</taxon>
        <taxon>Rhodophyta</taxon>
        <taxon>Bangiophyceae</taxon>
        <taxon>Bangiales</taxon>
        <taxon>Bangiaceae</taxon>
        <taxon>Pyropia</taxon>
    </lineage>
</organism>
<sequence length="470" mass="46973">MRVFHFRTFGVGTIHHAFIRDVTIMETAAPTAAPPLETSSPSSLAASASQAASDALDEYITASGCLVAGSSRGAAVRRLVWGAHPTSGDRIDVLQLTSPRGGTAAITTAGARLLYLREPGSGVNVILTPPSLAAVAADGHYLGALVGRTANRVRGAVVRVGDVDYPLDANDGGASLHGGRIGFSRRLWTVASADVGVSGDGEQAEAWVTLRRHSGDGEGGHPGGVSVAVTYTLGPGGFRVAAATVNDGGAGPAVVNLTHHAYWVLATGGGGAPVSVLKDIRLVSSCTRLVMTDAACVATGELGDSPAGLNLTGDGPLGVAADCFLVGPPPPVGKGVSTAARPVVPGAPGHTGGGAAAAATALSTAALPAPASLAAPVIAPSGTDHGGLQLLAALTSVATGRRLRVWSDQPGFQLYTANGFDMAVDGYDRHGAVCVEASAVLGTEEATCVLQEGETRVQTTVYEVLPPSGG</sequence>